<feature type="transmembrane region" description="Helical" evidence="2">
    <location>
        <begin position="43"/>
        <end position="63"/>
    </location>
</feature>
<dbReference type="InterPro" id="IPR027458">
    <property type="entry name" value="STE2_TM1-TM2_sf"/>
</dbReference>
<dbReference type="STRING" id="1447875.A0A2B7XHS1"/>
<keyword evidence="2" id="KW-1133">Transmembrane helix</keyword>
<dbReference type="GO" id="GO:0000750">
    <property type="term" value="P:pheromone-dependent signal transduction involved in conjugation with cellular fusion"/>
    <property type="evidence" value="ECO:0007669"/>
    <property type="project" value="TreeGrafter"/>
</dbReference>
<evidence type="ECO:0000313" key="4">
    <source>
        <dbReference type="Proteomes" id="UP000223968"/>
    </source>
</evidence>
<feature type="transmembrane region" description="Helical" evidence="2">
    <location>
        <begin position="70"/>
        <end position="91"/>
    </location>
</feature>
<dbReference type="PRINTS" id="PR00250">
    <property type="entry name" value="GPCRSTE2"/>
</dbReference>
<feature type="compositionally biased region" description="Polar residues" evidence="1">
    <location>
        <begin position="309"/>
        <end position="326"/>
    </location>
</feature>
<feature type="transmembrane region" description="Helical" evidence="2">
    <location>
        <begin position="155"/>
        <end position="176"/>
    </location>
</feature>
<keyword evidence="2" id="KW-0472">Membrane</keyword>
<keyword evidence="4" id="KW-1185">Reference proteome</keyword>
<dbReference type="CDD" id="cd14939">
    <property type="entry name" value="7tmD_STE2"/>
    <property type="match status" value="1"/>
</dbReference>
<feature type="transmembrane region" description="Helical" evidence="2">
    <location>
        <begin position="196"/>
        <end position="221"/>
    </location>
</feature>
<comment type="caution">
    <text evidence="3">The sequence shown here is derived from an EMBL/GenBank/DDBJ whole genome shotgun (WGS) entry which is preliminary data.</text>
</comment>
<evidence type="ECO:0008006" key="5">
    <source>
        <dbReference type="Google" id="ProtNLM"/>
    </source>
</evidence>
<protein>
    <recommendedName>
        <fullName evidence="5">Pheromone alpha factor receptor</fullName>
    </recommendedName>
</protein>
<accession>A0A2B7XHS1</accession>
<dbReference type="GO" id="GO:0038038">
    <property type="term" value="C:G protein-coupled receptor homodimeric complex"/>
    <property type="evidence" value="ECO:0007669"/>
    <property type="project" value="TreeGrafter"/>
</dbReference>
<name>A0A2B7XHS1_9EURO</name>
<evidence type="ECO:0000313" key="3">
    <source>
        <dbReference type="EMBL" id="PGH08321.1"/>
    </source>
</evidence>
<dbReference type="Gene3D" id="1.10.287.920">
    <property type="entry name" value="Pheromone alpha factor receptor"/>
    <property type="match status" value="1"/>
</dbReference>
<feature type="transmembrane region" description="Helical" evidence="2">
    <location>
        <begin position="123"/>
        <end position="143"/>
    </location>
</feature>
<evidence type="ECO:0000256" key="1">
    <source>
        <dbReference type="SAM" id="MobiDB-lite"/>
    </source>
</evidence>
<proteinExistence type="predicted"/>
<organism evidence="3 4">
    <name type="scientific">Helicocarpus griseus UAMH5409</name>
    <dbReference type="NCBI Taxonomy" id="1447875"/>
    <lineage>
        <taxon>Eukaryota</taxon>
        <taxon>Fungi</taxon>
        <taxon>Dikarya</taxon>
        <taxon>Ascomycota</taxon>
        <taxon>Pezizomycotina</taxon>
        <taxon>Eurotiomycetes</taxon>
        <taxon>Eurotiomycetidae</taxon>
        <taxon>Onygenales</taxon>
        <taxon>Ajellomycetaceae</taxon>
        <taxon>Helicocarpus</taxon>
    </lineage>
</organism>
<dbReference type="EMBL" id="PDNB01000102">
    <property type="protein sequence ID" value="PGH08321.1"/>
    <property type="molecule type" value="Genomic_DNA"/>
</dbReference>
<dbReference type="PANTHER" id="PTHR28009">
    <property type="entry name" value="PHEROMONE ALPHA FACTOR RECEPTOR"/>
    <property type="match status" value="1"/>
</dbReference>
<dbReference type="Proteomes" id="UP000223968">
    <property type="component" value="Unassembled WGS sequence"/>
</dbReference>
<gene>
    <name evidence="3" type="ORF">AJ79_06008</name>
</gene>
<keyword evidence="2" id="KW-0812">Transmembrane</keyword>
<feature type="region of interest" description="Disordered" evidence="1">
    <location>
        <begin position="306"/>
        <end position="342"/>
    </location>
</feature>
<evidence type="ECO:0000256" key="2">
    <source>
        <dbReference type="SAM" id="Phobius"/>
    </source>
</evidence>
<dbReference type="InterPro" id="IPR000366">
    <property type="entry name" value="GPCR_STE2"/>
</dbReference>
<feature type="transmembrane region" description="Helical" evidence="2">
    <location>
        <begin position="233"/>
        <end position="256"/>
    </location>
</feature>
<dbReference type="GO" id="GO:0004932">
    <property type="term" value="F:mating-type factor pheromone receptor activity"/>
    <property type="evidence" value="ECO:0007669"/>
    <property type="project" value="InterPro"/>
</dbReference>
<dbReference type="Pfam" id="PF02116">
    <property type="entry name" value="STE2"/>
    <property type="match status" value="1"/>
</dbReference>
<dbReference type="AlphaFoldDB" id="A0A2B7XHS1"/>
<feature type="transmembrane region" description="Helical" evidence="2">
    <location>
        <begin position="262"/>
        <end position="284"/>
    </location>
</feature>
<reference evidence="3 4" key="1">
    <citation type="submission" date="2017-10" db="EMBL/GenBank/DDBJ databases">
        <title>Comparative genomics in systemic dimorphic fungi from Ajellomycetaceae.</title>
        <authorList>
            <person name="Munoz J.F."/>
            <person name="Mcewen J.G."/>
            <person name="Clay O.K."/>
            <person name="Cuomo C.A."/>
        </authorList>
    </citation>
    <scope>NUCLEOTIDE SEQUENCE [LARGE SCALE GENOMIC DNA]</scope>
    <source>
        <strain evidence="3 4">UAMH5409</strain>
    </source>
</reference>
<sequence length="342" mass="38497">MASSFDPYRQNLTFHYANGTPFNVSVVELNDWIQNHIKVSINYGAQLGASIIALAVVVSLSRWEKRRMPVFFLNTFALAVNIARITLLMTYRTTHWVHPYSRFSGDFARMSAKDYARSVLGTIISWILLATVEISLLIQTQILCANLPKLQRLTLLAVSSMVALVAIGFRFGYMVVNCIQIMKASSMANYVWFSKATHTTLTISMFYFSVIFVIKLGYALVTRRRLGMTRFGALQVMFIMSCQTMIIPAIFAILQYPLNDLAFTSNVLTVVVIFMPLSAIWASVATKHSFETKDSQPHQYIWSSERRNSISSCPSHTLRSGTSTPPKQVDPLDTQVDASEKV</sequence>
<dbReference type="PANTHER" id="PTHR28009:SF1">
    <property type="entry name" value="PHEROMONE ALPHA FACTOR RECEPTOR"/>
    <property type="match status" value="1"/>
</dbReference>
<dbReference type="OrthoDB" id="5402633at2759"/>